<evidence type="ECO:0000313" key="4">
    <source>
        <dbReference type="Proteomes" id="UP000326687"/>
    </source>
</evidence>
<dbReference type="PROSITE" id="PS51257">
    <property type="entry name" value="PROKAR_LIPOPROTEIN"/>
    <property type="match status" value="1"/>
</dbReference>
<feature type="chain" id="PRO_5024412528" evidence="1">
    <location>
        <begin position="26"/>
        <end position="562"/>
    </location>
</feature>
<protein>
    <submittedName>
        <fullName evidence="3">LruC domain-containing protein</fullName>
    </submittedName>
</protein>
<dbReference type="InterPro" id="IPR032295">
    <property type="entry name" value="DUF4842"/>
</dbReference>
<dbReference type="InterPro" id="IPR031025">
    <property type="entry name" value="LruC_dom"/>
</dbReference>
<dbReference type="Proteomes" id="UP000326687">
    <property type="component" value="Unassembled WGS sequence"/>
</dbReference>
<dbReference type="EMBL" id="VXDD01000001">
    <property type="protein sequence ID" value="KAB0303490.1"/>
    <property type="molecule type" value="Genomic_DNA"/>
</dbReference>
<keyword evidence="1" id="KW-0732">Signal</keyword>
<feature type="domain" description="DUF4842" evidence="2">
    <location>
        <begin position="350"/>
        <end position="552"/>
    </location>
</feature>
<dbReference type="NCBIfam" id="TIGR04456">
    <property type="entry name" value="LruC_dom"/>
    <property type="match status" value="1"/>
</dbReference>
<evidence type="ECO:0000313" key="3">
    <source>
        <dbReference type="EMBL" id="KAB0303490.1"/>
    </source>
</evidence>
<organism evidence="3 4">
    <name type="scientific">Vibrio fortis</name>
    <dbReference type="NCBI Taxonomy" id="212667"/>
    <lineage>
        <taxon>Bacteria</taxon>
        <taxon>Pseudomonadati</taxon>
        <taxon>Pseudomonadota</taxon>
        <taxon>Gammaproteobacteria</taxon>
        <taxon>Vibrionales</taxon>
        <taxon>Vibrionaceae</taxon>
        <taxon>Vibrio</taxon>
    </lineage>
</organism>
<dbReference type="Pfam" id="PF16130">
    <property type="entry name" value="DUF4842"/>
    <property type="match status" value="1"/>
</dbReference>
<evidence type="ECO:0000256" key="1">
    <source>
        <dbReference type="SAM" id="SignalP"/>
    </source>
</evidence>
<evidence type="ECO:0000259" key="2">
    <source>
        <dbReference type="Pfam" id="PF16130"/>
    </source>
</evidence>
<proteinExistence type="predicted"/>
<name>A0A5N3S9H1_9VIBR</name>
<accession>A0A5N3S9H1</accession>
<comment type="caution">
    <text evidence="3">The sequence shown here is derived from an EMBL/GenBank/DDBJ whole genome shotgun (WGS) entry which is preliminary data.</text>
</comment>
<feature type="signal peptide" evidence="1">
    <location>
        <begin position="1"/>
        <end position="25"/>
    </location>
</feature>
<gene>
    <name evidence="3" type="ORF">F2Z80_05745</name>
</gene>
<sequence>MDNMKKSLLVAGSIAACSLSNQVFAAASENQTVDNGDGSTTMTQKINAASTSPHYVAPSGYGFSIYSDKNEDYSWQHDISIPSGAQVTSATLTIYAYDVDSEARHGENGEYDSVTVDGTMLNPGFLQGRNNRWSTTVFDLPLASLDDGLINVDLDIDVNGDGWLTTLDYSLLTVTYTEIENDPPFTPTLSRSSGLGDNDPLVVSVTGPSPADPDGDSVTYTYRWFVDVGQGFYVDDEFVGKNDNNSATLPANQTENGELWKVQVTAVDSNGLISNFAEISWPEIGDSDGDGVADANDYAPNDPNIAFYSRTPTTGWHTLAYEDLWPYEGDYDLNDFVTRYAYGVYTNASNEITRFDYYGQAVARGAADNNSFAISLAGLEASDVGTLTRTIDGVTTTVTPEAGHSGEMVFVLIDSVSDLLPASGSSNYYNTEAGDNRSAVDYSASLVIDGSMSSLAPKAFNPFIFKVGSRNKEIHLMNYPNTDLANTNIFGVGDDDSIVENNEFYQTQAGLPWALDIPANWAHPYEKTDTSQAYPRITPWVESNGVAHTDWYSNPNSSKTWK</sequence>
<dbReference type="RefSeq" id="WP_150894338.1">
    <property type="nucleotide sequence ID" value="NZ_VXDD01000001.1"/>
</dbReference>
<reference evidence="3 4" key="1">
    <citation type="submission" date="2019-09" db="EMBL/GenBank/DDBJ databases">
        <title>Vibrio Fortis S7-72.</title>
        <authorList>
            <person name="Das S.K."/>
        </authorList>
    </citation>
    <scope>NUCLEOTIDE SEQUENCE [LARGE SCALE GENOMIC DNA]</scope>
    <source>
        <strain evidence="3 4">S7-72</strain>
    </source>
</reference>
<dbReference type="AlphaFoldDB" id="A0A5N3S9H1"/>